<keyword evidence="10" id="KW-1185">Reference proteome</keyword>
<protein>
    <submittedName>
        <fullName evidence="9">General substrate transporter</fullName>
    </submittedName>
</protein>
<evidence type="ECO:0000256" key="3">
    <source>
        <dbReference type="ARBA" id="ARBA00022692"/>
    </source>
</evidence>
<reference evidence="9" key="1">
    <citation type="journal article" date="2022" name="bioRxiv">
        <title>Deciphering the potential niche of two novel black yeast fungi from a biological soil crust based on their genomes, phenotypes, and melanin regulation.</title>
        <authorList>
            <consortium name="DOE Joint Genome Institute"/>
            <person name="Carr E.C."/>
            <person name="Barton Q."/>
            <person name="Grambo S."/>
            <person name="Sullivan M."/>
            <person name="Renfro C.M."/>
            <person name="Kuo A."/>
            <person name="Pangilinan J."/>
            <person name="Lipzen A."/>
            <person name="Keymanesh K."/>
            <person name="Savage E."/>
            <person name="Barry K."/>
            <person name="Grigoriev I.V."/>
            <person name="Riekhof W.R."/>
            <person name="Harris S.S."/>
        </authorList>
    </citation>
    <scope>NUCLEOTIDE SEQUENCE</scope>
    <source>
        <strain evidence="9">JF 03-4F</strain>
    </source>
</reference>
<feature type="transmembrane region" description="Helical" evidence="6">
    <location>
        <begin position="393"/>
        <end position="417"/>
    </location>
</feature>
<feature type="domain" description="Major facilitator superfamily (MFS) profile" evidence="8">
    <location>
        <begin position="1"/>
        <end position="452"/>
    </location>
</feature>
<dbReference type="PROSITE" id="PS50850">
    <property type="entry name" value="MFS"/>
    <property type="match status" value="1"/>
</dbReference>
<evidence type="ECO:0000256" key="2">
    <source>
        <dbReference type="ARBA" id="ARBA00010992"/>
    </source>
</evidence>
<dbReference type="GO" id="GO:0016020">
    <property type="term" value="C:membrane"/>
    <property type="evidence" value="ECO:0007669"/>
    <property type="project" value="UniProtKB-SubCell"/>
</dbReference>
<dbReference type="AlphaFoldDB" id="A0AAN6IET2"/>
<feature type="transmembrane region" description="Helical" evidence="6">
    <location>
        <begin position="144"/>
        <end position="167"/>
    </location>
</feature>
<keyword evidence="3 6" id="KW-0812">Transmembrane</keyword>
<keyword evidence="4 6" id="KW-1133">Transmembrane helix</keyword>
<dbReference type="InterPro" id="IPR050360">
    <property type="entry name" value="MFS_Sugar_Transporters"/>
</dbReference>
<dbReference type="FunFam" id="1.20.1250.20:FF:000078">
    <property type="entry name" value="MFS maltose transporter, putative"/>
    <property type="match status" value="1"/>
</dbReference>
<feature type="transmembrane region" description="Helical" evidence="6">
    <location>
        <begin position="57"/>
        <end position="78"/>
    </location>
</feature>
<evidence type="ECO:0000256" key="5">
    <source>
        <dbReference type="ARBA" id="ARBA00023136"/>
    </source>
</evidence>
<feature type="transmembrane region" description="Helical" evidence="6">
    <location>
        <begin position="299"/>
        <end position="320"/>
    </location>
</feature>
<dbReference type="EMBL" id="MU404354">
    <property type="protein sequence ID" value="KAI1612864.1"/>
    <property type="molecule type" value="Genomic_DNA"/>
</dbReference>
<proteinExistence type="inferred from homology"/>
<feature type="transmembrane region" description="Helical" evidence="6">
    <location>
        <begin position="327"/>
        <end position="348"/>
    </location>
</feature>
<evidence type="ECO:0000256" key="7">
    <source>
        <dbReference type="SAM" id="SignalP"/>
    </source>
</evidence>
<dbReference type="PANTHER" id="PTHR48022">
    <property type="entry name" value="PLASTIDIC GLUCOSE TRANSPORTER 4"/>
    <property type="match status" value="1"/>
</dbReference>
<dbReference type="InterPro" id="IPR020846">
    <property type="entry name" value="MFS_dom"/>
</dbReference>
<keyword evidence="5 6" id="KW-0472">Membrane</keyword>
<evidence type="ECO:0000256" key="6">
    <source>
        <dbReference type="SAM" id="Phobius"/>
    </source>
</evidence>
<dbReference type="InterPro" id="IPR005829">
    <property type="entry name" value="Sugar_transporter_CS"/>
</dbReference>
<sequence>MRKHFPAVMWCLYMLWCVLANNYAKTAGQSVLGIPQFRKDFGSAYHGNYVLSAGWQSAYYGAPQAAAVIGALSAAWIADKMGRRIGLALAFAIRLISITLEYISTTNEIFFAGRFLGGFATGGTNSLCMAYIGEITPLALRGVLTAAVPISLITGALSSALVVNFTGNQANRWAYRIAFVSGYGYMGIAALILPFMPESPWWLASHGKPEKAKDTLRRIGYSSSVDAENMMAEIKRVLAKTEEETLGATYIECFRRSNLRRTIIAAMPLTIQTFSGVAFVGSYSTYYQQLAGYSTAASFRLFIIQQILSGAGNICAWFLVDRVGRRNLTLWGMVVLTTVLLITGGLAVSATPAAIRGTIALIQVFSFVYNATIGASAFTILTEIPTARLRAKTASLSVGLQSTLTMRTMWGFVLPYLFNPDKANLGAKVTFIFGALSVLSIVYLWLCLPESAGLSYERLDELFIGRVKATNFKDERRRSGSMLQESTGEKPGIDV</sequence>
<dbReference type="Gene3D" id="1.20.1250.20">
    <property type="entry name" value="MFS general substrate transporter like domains"/>
    <property type="match status" value="1"/>
</dbReference>
<dbReference type="PANTHER" id="PTHR48022:SF22">
    <property type="entry name" value="MAJOR FACILITATOR SUPERFAMILY (MFS) PROFILE DOMAIN-CONTAINING PROTEIN"/>
    <property type="match status" value="1"/>
</dbReference>
<dbReference type="Proteomes" id="UP001203852">
    <property type="component" value="Unassembled WGS sequence"/>
</dbReference>
<comment type="subcellular location">
    <subcellularLocation>
        <location evidence="1">Membrane</location>
        <topology evidence="1">Multi-pass membrane protein</topology>
    </subcellularLocation>
</comment>
<dbReference type="PROSITE" id="PS00217">
    <property type="entry name" value="SUGAR_TRANSPORT_2"/>
    <property type="match status" value="1"/>
</dbReference>
<feature type="signal peptide" evidence="7">
    <location>
        <begin position="1"/>
        <end position="20"/>
    </location>
</feature>
<dbReference type="InterPro" id="IPR005828">
    <property type="entry name" value="MFS_sugar_transport-like"/>
</dbReference>
<comment type="similarity">
    <text evidence="2">Belongs to the major facilitator superfamily. Sugar transporter (TC 2.A.1.1) family.</text>
</comment>
<comment type="caution">
    <text evidence="9">The sequence shown here is derived from an EMBL/GenBank/DDBJ whole genome shotgun (WGS) entry which is preliminary data.</text>
</comment>
<organism evidence="9 10">
    <name type="scientific">Exophiala viscosa</name>
    <dbReference type="NCBI Taxonomy" id="2486360"/>
    <lineage>
        <taxon>Eukaryota</taxon>
        <taxon>Fungi</taxon>
        <taxon>Dikarya</taxon>
        <taxon>Ascomycota</taxon>
        <taxon>Pezizomycotina</taxon>
        <taxon>Eurotiomycetes</taxon>
        <taxon>Chaetothyriomycetidae</taxon>
        <taxon>Chaetothyriales</taxon>
        <taxon>Herpotrichiellaceae</taxon>
        <taxon>Exophiala</taxon>
    </lineage>
</organism>
<dbReference type="GO" id="GO:0005351">
    <property type="term" value="F:carbohydrate:proton symporter activity"/>
    <property type="evidence" value="ECO:0007669"/>
    <property type="project" value="TreeGrafter"/>
</dbReference>
<feature type="transmembrane region" description="Helical" evidence="6">
    <location>
        <begin position="173"/>
        <end position="193"/>
    </location>
</feature>
<dbReference type="Pfam" id="PF00083">
    <property type="entry name" value="Sugar_tr"/>
    <property type="match status" value="1"/>
</dbReference>
<evidence type="ECO:0000313" key="9">
    <source>
        <dbReference type="EMBL" id="KAI1612864.1"/>
    </source>
</evidence>
<feature type="transmembrane region" description="Helical" evidence="6">
    <location>
        <begin position="429"/>
        <end position="448"/>
    </location>
</feature>
<dbReference type="SUPFAM" id="SSF103473">
    <property type="entry name" value="MFS general substrate transporter"/>
    <property type="match status" value="1"/>
</dbReference>
<evidence type="ECO:0000256" key="1">
    <source>
        <dbReference type="ARBA" id="ARBA00004141"/>
    </source>
</evidence>
<name>A0AAN6IET2_9EURO</name>
<feature type="transmembrane region" description="Helical" evidence="6">
    <location>
        <begin position="263"/>
        <end position="287"/>
    </location>
</feature>
<evidence type="ECO:0000256" key="4">
    <source>
        <dbReference type="ARBA" id="ARBA00022989"/>
    </source>
</evidence>
<dbReference type="InterPro" id="IPR036259">
    <property type="entry name" value="MFS_trans_sf"/>
</dbReference>
<feature type="transmembrane region" description="Helical" evidence="6">
    <location>
        <begin position="109"/>
        <end position="132"/>
    </location>
</feature>
<gene>
    <name evidence="9" type="ORF">EDD36DRAFT_452336</name>
</gene>
<keyword evidence="7" id="KW-0732">Signal</keyword>
<evidence type="ECO:0000313" key="10">
    <source>
        <dbReference type="Proteomes" id="UP001203852"/>
    </source>
</evidence>
<feature type="transmembrane region" description="Helical" evidence="6">
    <location>
        <begin position="360"/>
        <end position="381"/>
    </location>
</feature>
<dbReference type="PROSITE" id="PS00216">
    <property type="entry name" value="SUGAR_TRANSPORT_1"/>
    <property type="match status" value="1"/>
</dbReference>
<accession>A0AAN6IET2</accession>
<evidence type="ECO:0000259" key="8">
    <source>
        <dbReference type="PROSITE" id="PS50850"/>
    </source>
</evidence>
<feature type="chain" id="PRO_5042973442" evidence="7">
    <location>
        <begin position="21"/>
        <end position="495"/>
    </location>
</feature>